<proteinExistence type="predicted"/>
<protein>
    <submittedName>
        <fullName evidence="1">Uncharacterized protein</fullName>
    </submittedName>
</protein>
<name>A0A0E9U9A1_ANGAN</name>
<sequence>MISGESEVPSRSMKFSS</sequence>
<evidence type="ECO:0000313" key="1">
    <source>
        <dbReference type="EMBL" id="JAH61543.1"/>
    </source>
</evidence>
<dbReference type="AlphaFoldDB" id="A0A0E9U9A1"/>
<organism evidence="1">
    <name type="scientific">Anguilla anguilla</name>
    <name type="common">European freshwater eel</name>
    <name type="synonym">Muraena anguilla</name>
    <dbReference type="NCBI Taxonomy" id="7936"/>
    <lineage>
        <taxon>Eukaryota</taxon>
        <taxon>Metazoa</taxon>
        <taxon>Chordata</taxon>
        <taxon>Craniata</taxon>
        <taxon>Vertebrata</taxon>
        <taxon>Euteleostomi</taxon>
        <taxon>Actinopterygii</taxon>
        <taxon>Neopterygii</taxon>
        <taxon>Teleostei</taxon>
        <taxon>Anguilliformes</taxon>
        <taxon>Anguillidae</taxon>
        <taxon>Anguilla</taxon>
    </lineage>
</organism>
<dbReference type="EMBL" id="GBXM01047034">
    <property type="protein sequence ID" value="JAH61543.1"/>
    <property type="molecule type" value="Transcribed_RNA"/>
</dbReference>
<accession>A0A0E9U9A1</accession>
<reference evidence="1" key="1">
    <citation type="submission" date="2014-11" db="EMBL/GenBank/DDBJ databases">
        <authorList>
            <person name="Amaro Gonzalez C."/>
        </authorList>
    </citation>
    <scope>NUCLEOTIDE SEQUENCE</scope>
</reference>
<reference evidence="1" key="2">
    <citation type="journal article" date="2015" name="Fish Shellfish Immunol.">
        <title>Early steps in the European eel (Anguilla anguilla)-Vibrio vulnificus interaction in the gills: Role of the RtxA13 toxin.</title>
        <authorList>
            <person name="Callol A."/>
            <person name="Pajuelo D."/>
            <person name="Ebbesson L."/>
            <person name="Teles M."/>
            <person name="MacKenzie S."/>
            <person name="Amaro C."/>
        </authorList>
    </citation>
    <scope>NUCLEOTIDE SEQUENCE</scope>
</reference>